<evidence type="ECO:0000256" key="2">
    <source>
        <dbReference type="ARBA" id="ARBA00022598"/>
    </source>
</evidence>
<keyword evidence="5 8" id="KW-0648">Protein biosynthesis</keyword>
<dbReference type="GO" id="GO:0005524">
    <property type="term" value="F:ATP binding"/>
    <property type="evidence" value="ECO:0007669"/>
    <property type="project" value="UniProtKB-UniRule"/>
</dbReference>
<evidence type="ECO:0000313" key="10">
    <source>
        <dbReference type="Proteomes" id="UP000590460"/>
    </source>
</evidence>
<dbReference type="HAMAP" id="MF_00255">
    <property type="entry name" value="Gly_tRNA_synth_beta"/>
    <property type="match status" value="1"/>
</dbReference>
<dbReference type="SUPFAM" id="SSF109604">
    <property type="entry name" value="HD-domain/PDEase-like"/>
    <property type="match status" value="1"/>
</dbReference>
<evidence type="ECO:0000256" key="1">
    <source>
        <dbReference type="ARBA" id="ARBA00008226"/>
    </source>
</evidence>
<dbReference type="GO" id="GO:0005829">
    <property type="term" value="C:cytosol"/>
    <property type="evidence" value="ECO:0007669"/>
    <property type="project" value="TreeGrafter"/>
</dbReference>
<dbReference type="Pfam" id="PF02092">
    <property type="entry name" value="tRNA_synt_2f"/>
    <property type="match status" value="1"/>
</dbReference>
<evidence type="ECO:0000256" key="4">
    <source>
        <dbReference type="ARBA" id="ARBA00022840"/>
    </source>
</evidence>
<evidence type="ECO:0000313" key="9">
    <source>
        <dbReference type="EMBL" id="NKZ18641.1"/>
    </source>
</evidence>
<evidence type="ECO:0000256" key="5">
    <source>
        <dbReference type="ARBA" id="ARBA00022917"/>
    </source>
</evidence>
<dbReference type="NCBIfam" id="TIGR00211">
    <property type="entry name" value="glyS"/>
    <property type="match status" value="1"/>
</dbReference>
<dbReference type="EC" id="6.1.1.14" evidence="8"/>
<dbReference type="GO" id="GO:0004820">
    <property type="term" value="F:glycine-tRNA ligase activity"/>
    <property type="evidence" value="ECO:0007669"/>
    <property type="project" value="UniProtKB-UniRule"/>
</dbReference>
<proteinExistence type="inferred from homology"/>
<keyword evidence="6 8" id="KW-0030">Aminoacyl-tRNA synthetase</keyword>
<dbReference type="AlphaFoldDB" id="A0A846ZH37"/>
<dbReference type="PROSITE" id="PS50861">
    <property type="entry name" value="AA_TRNA_LIGASE_II_GLYAB"/>
    <property type="match status" value="1"/>
</dbReference>
<keyword evidence="4 8" id="KW-0067">ATP-binding</keyword>
<sequence>MSTFLLEIGLEEVPAHLVTPSEAQLVARTEAFLAEHRLTVGEIKPFSTPRRLAVQLLDVAAESEALSEEKRGPSLDRAKDEAGNWTKAAQGFARGQGATPDDFVARDGYVWLTKATPGVPAAEILSHIGEEVVAQMKFTTYMKWANHAFLYVRPIRWLVALLDAEVIDFNILEVSTNRVTRGHRFLSDENVVIDNANAYAETLKAAFVLADADERRATIRKQLSTIAQDNGWVLQLDSDKSQDLLEEVNNIVEWPTAFTGGFDEKYLAVPDEVLMTSMREHQRFFYVTDEAGHLLPHFLSVRNGDAAHLDNVIAGNEKVLVARLEDAAFFYHEDQQKTIADSMAKVEKLVFHEKIGSVYEHMQRVGQLAAVLADQLQFNATQKADLARAAEIYKFDLMTGMVGEFDELQGVMGEHYAKLFGENAAVAAAVKEHYMPTSATGDVAQSDVGAVLAIADKLDTIVTFFSADLVPSGSNDPYGLRRAATGIVRTLQEKQWRVALTPIIADFIAHTGAVTSQADQAEIGRFILDRVRKLALDAGVRQDLVAAGTVNVVNLDVVYIAQRVQTLAQHATDDNFREVIEALTRVARLAVKFDTDAKVDPALFENAAETALYEATQSLDLHTLVLSGSEAMYQALANLQAPIAAYFDVTMVNAADEAVKTNRYAQLHMINHLLVGLGDLEKIVIK</sequence>
<comment type="subunit">
    <text evidence="8">Tetramer of two alpha and two beta subunits.</text>
</comment>
<dbReference type="Proteomes" id="UP000590460">
    <property type="component" value="Unassembled WGS sequence"/>
</dbReference>
<reference evidence="9 10" key="1">
    <citation type="submission" date="2020-04" db="EMBL/GenBank/DDBJ databases">
        <title>MicrobeNet Type strains.</title>
        <authorList>
            <person name="Nicholson A.C."/>
        </authorList>
    </citation>
    <scope>NUCLEOTIDE SEQUENCE [LARGE SCALE GENOMIC DNA]</scope>
    <source>
        <strain evidence="9 10">CCUG 54536</strain>
    </source>
</reference>
<organism evidence="9 10">
    <name type="scientific">Leuconostoc holzapfelii</name>
    <dbReference type="NCBI Taxonomy" id="434464"/>
    <lineage>
        <taxon>Bacteria</taxon>
        <taxon>Bacillati</taxon>
        <taxon>Bacillota</taxon>
        <taxon>Bacilli</taxon>
        <taxon>Lactobacillales</taxon>
        <taxon>Lactobacillaceae</taxon>
        <taxon>Leuconostoc</taxon>
    </lineage>
</organism>
<accession>A0A846ZH37</accession>
<dbReference type="PANTHER" id="PTHR30075">
    <property type="entry name" value="GLYCYL-TRNA SYNTHETASE"/>
    <property type="match status" value="1"/>
</dbReference>
<evidence type="ECO:0000256" key="7">
    <source>
        <dbReference type="ARBA" id="ARBA00047937"/>
    </source>
</evidence>
<evidence type="ECO:0000256" key="8">
    <source>
        <dbReference type="HAMAP-Rule" id="MF_00255"/>
    </source>
</evidence>
<keyword evidence="8" id="KW-0963">Cytoplasm</keyword>
<comment type="similarity">
    <text evidence="1 8">Belongs to the class-II aminoacyl-tRNA synthetase family.</text>
</comment>
<protein>
    <recommendedName>
        <fullName evidence="8">Glycine--tRNA ligase beta subunit</fullName>
        <ecNumber evidence="8">6.1.1.14</ecNumber>
    </recommendedName>
    <alternativeName>
        <fullName evidence="8">Glycyl-tRNA synthetase beta subunit</fullName>
        <shortName evidence="8">GlyRS</shortName>
    </alternativeName>
</protein>
<evidence type="ECO:0000256" key="6">
    <source>
        <dbReference type="ARBA" id="ARBA00023146"/>
    </source>
</evidence>
<keyword evidence="2 8" id="KW-0436">Ligase</keyword>
<dbReference type="GO" id="GO:0006426">
    <property type="term" value="P:glycyl-tRNA aminoacylation"/>
    <property type="evidence" value="ECO:0007669"/>
    <property type="project" value="UniProtKB-UniRule"/>
</dbReference>
<evidence type="ECO:0000256" key="3">
    <source>
        <dbReference type="ARBA" id="ARBA00022741"/>
    </source>
</evidence>
<keyword evidence="3 8" id="KW-0547">Nucleotide-binding</keyword>
<name>A0A846ZH37_9LACO</name>
<comment type="catalytic activity">
    <reaction evidence="7 8">
        <text>tRNA(Gly) + glycine + ATP = glycyl-tRNA(Gly) + AMP + diphosphate</text>
        <dbReference type="Rhea" id="RHEA:16013"/>
        <dbReference type="Rhea" id="RHEA-COMP:9664"/>
        <dbReference type="Rhea" id="RHEA-COMP:9683"/>
        <dbReference type="ChEBI" id="CHEBI:30616"/>
        <dbReference type="ChEBI" id="CHEBI:33019"/>
        <dbReference type="ChEBI" id="CHEBI:57305"/>
        <dbReference type="ChEBI" id="CHEBI:78442"/>
        <dbReference type="ChEBI" id="CHEBI:78522"/>
        <dbReference type="ChEBI" id="CHEBI:456215"/>
        <dbReference type="EC" id="6.1.1.14"/>
    </reaction>
</comment>
<comment type="caution">
    <text evidence="9">The sequence shown here is derived from an EMBL/GenBank/DDBJ whole genome shotgun (WGS) entry which is preliminary data.</text>
</comment>
<dbReference type="RefSeq" id="WP_168676967.1">
    <property type="nucleotide sequence ID" value="NZ_BPKV01000007.1"/>
</dbReference>
<dbReference type="EMBL" id="JAAXPO010000005">
    <property type="protein sequence ID" value="NKZ18641.1"/>
    <property type="molecule type" value="Genomic_DNA"/>
</dbReference>
<dbReference type="PANTHER" id="PTHR30075:SF2">
    <property type="entry name" value="GLYCINE--TRNA LIGASE, CHLOROPLASTIC_MITOCHONDRIAL 2"/>
    <property type="match status" value="1"/>
</dbReference>
<dbReference type="InterPro" id="IPR015944">
    <property type="entry name" value="Gly-tRNA-synth_bsu"/>
</dbReference>
<dbReference type="InterPro" id="IPR006194">
    <property type="entry name" value="Gly-tRNA-synth_heterodimer"/>
</dbReference>
<gene>
    <name evidence="8" type="primary">glyS</name>
    <name evidence="9" type="ORF">HF966_05570</name>
</gene>
<dbReference type="PRINTS" id="PR01045">
    <property type="entry name" value="TRNASYNTHGB"/>
</dbReference>
<comment type="subcellular location">
    <subcellularLocation>
        <location evidence="8">Cytoplasm</location>
    </subcellularLocation>
</comment>